<gene>
    <name evidence="1" type="ORF">CS063_02985</name>
</gene>
<dbReference type="Proteomes" id="UP000224460">
    <property type="component" value="Unassembled WGS sequence"/>
</dbReference>
<keyword evidence="2" id="KW-1185">Reference proteome</keyword>
<evidence type="ECO:0000313" key="1">
    <source>
        <dbReference type="EMBL" id="PHV71550.1"/>
    </source>
</evidence>
<sequence length="400" mass="44009">MNEVVKGAIRQLKSNKLRTFLTMLGMFIGIGAVIIILSVGEGLKGYINSQFDQMGKGTIELKSRTYVKEDMITADDLEEIRNIEGIKAAMNYHNQYWGSITNYKKETKEIMLFGITEEVTKIQPFEMVEGRMFSEADERLRSPVIIIDELAVKKLFNRTKAKYAIGKSVELNIGGEMQSLEVVGVLKNKTPSVMPAEMMPIMGYLPFSTLDPLIAYGDGSSYSSFIIVEDGKDPNEYGTIITRILEKKHGKKNIFDVSAILDQMDEINKVLDTMNLFISLVAAVSLLVGGIGIMNIMTVTVKERTKEIGVRKALGATDKQILYQFLIEALILTIIGGIIGMIVGYLGGIMLGAMIDVVAKMTVGMVVLSVGISSLVGIVFGVYPAYKAAKLDPVEALRDE</sequence>
<reference evidence="1" key="1">
    <citation type="submission" date="2017-10" db="EMBL/GenBank/DDBJ databases">
        <title>Genome sequence of cellulolytic Lachnospiraceae bacterium XHS1971 isolated from hotspring sediment.</title>
        <authorList>
            <person name="Vasudevan G."/>
            <person name="Joshi A.J."/>
            <person name="Hivarkar S."/>
            <person name="Lanjekar V.B."/>
            <person name="Dhakephalkar P.K."/>
            <person name="Dagar S."/>
        </authorList>
    </citation>
    <scope>NUCLEOTIDE SEQUENCE</scope>
    <source>
        <strain evidence="1">XHS1971</strain>
    </source>
</reference>
<proteinExistence type="predicted"/>
<organism evidence="1 2">
    <name type="scientific">Sporanaerobium hydrogeniformans</name>
    <dbReference type="NCBI Taxonomy" id="3072179"/>
    <lineage>
        <taxon>Bacteria</taxon>
        <taxon>Bacillati</taxon>
        <taxon>Bacillota</taxon>
        <taxon>Clostridia</taxon>
        <taxon>Lachnospirales</taxon>
        <taxon>Lachnospiraceae</taxon>
        <taxon>Sporanaerobium</taxon>
    </lineage>
</organism>
<accession>A0AC61DEG5</accession>
<name>A0AC61DEG5_9FIRM</name>
<dbReference type="EMBL" id="PEDL01000002">
    <property type="protein sequence ID" value="PHV71550.1"/>
    <property type="molecule type" value="Genomic_DNA"/>
</dbReference>
<comment type="caution">
    <text evidence="1">The sequence shown here is derived from an EMBL/GenBank/DDBJ whole genome shotgun (WGS) entry which is preliminary data.</text>
</comment>
<protein>
    <submittedName>
        <fullName evidence="1">Uncharacterized protein</fullName>
    </submittedName>
</protein>
<evidence type="ECO:0000313" key="2">
    <source>
        <dbReference type="Proteomes" id="UP000224460"/>
    </source>
</evidence>